<feature type="region of interest" description="Disordered" evidence="1">
    <location>
        <begin position="17"/>
        <end position="60"/>
    </location>
</feature>
<gene>
    <name evidence="3" type="ORF">JO379_000501</name>
</gene>
<dbReference type="Proteomes" id="UP001519291">
    <property type="component" value="Unassembled WGS sequence"/>
</dbReference>
<name>A0ABS4XX10_9ACTN</name>
<dbReference type="InterPro" id="IPR058330">
    <property type="entry name" value="DUF8017"/>
</dbReference>
<dbReference type="RefSeq" id="WP_307841865.1">
    <property type="nucleotide sequence ID" value="NZ_JAGIOH010000001.1"/>
</dbReference>
<feature type="compositionally biased region" description="Basic and acidic residues" evidence="1">
    <location>
        <begin position="46"/>
        <end position="55"/>
    </location>
</feature>
<feature type="region of interest" description="Disordered" evidence="1">
    <location>
        <begin position="118"/>
        <end position="140"/>
    </location>
</feature>
<comment type="caution">
    <text evidence="3">The sequence shown here is derived from an EMBL/GenBank/DDBJ whole genome shotgun (WGS) entry which is preliminary data.</text>
</comment>
<sequence>MATAVVIAAGVTGFLVLGGDKDDAASPEPTASAPTRTSGPTPTGGDDGRRGDEPKPVVPGWKVVVNPKRGIAFDVPAHWQRKDPDWASYVSDNKDPEDTPLVGFLAPAVLEEQWCTSDEDKNGTTENTPIAAAGSRGENGAKNTEEAARHNVSQWIYGGYAQPDRSKVKPGAVESFTTASGITGSVATATSVGVGKKGKCDTDGKGTAFAFKDSKGDFVSWTFHGVKGVKEEVPDATVRKILSTVRLTGGSARP</sequence>
<organism evidence="3 4">
    <name type="scientific">Streptomyces syringium</name>
    <dbReference type="NCBI Taxonomy" id="76729"/>
    <lineage>
        <taxon>Bacteria</taxon>
        <taxon>Bacillati</taxon>
        <taxon>Actinomycetota</taxon>
        <taxon>Actinomycetes</taxon>
        <taxon>Kitasatosporales</taxon>
        <taxon>Streptomycetaceae</taxon>
        <taxon>Streptomyces</taxon>
    </lineage>
</organism>
<evidence type="ECO:0000256" key="1">
    <source>
        <dbReference type="SAM" id="MobiDB-lite"/>
    </source>
</evidence>
<reference evidence="3 4" key="1">
    <citation type="submission" date="2021-03" db="EMBL/GenBank/DDBJ databases">
        <title>Sequencing the genomes of 1000 actinobacteria strains.</title>
        <authorList>
            <person name="Klenk H.-P."/>
        </authorList>
    </citation>
    <scope>NUCLEOTIDE SEQUENCE [LARGE SCALE GENOMIC DNA]</scope>
    <source>
        <strain evidence="3 4">DSM 41480</strain>
    </source>
</reference>
<evidence type="ECO:0000313" key="3">
    <source>
        <dbReference type="EMBL" id="MBP2401032.1"/>
    </source>
</evidence>
<protein>
    <recommendedName>
        <fullName evidence="2">DUF8017 domain-containing protein</fullName>
    </recommendedName>
</protein>
<keyword evidence="4" id="KW-1185">Reference proteome</keyword>
<feature type="compositionally biased region" description="Low complexity" evidence="1">
    <location>
        <begin position="26"/>
        <end position="44"/>
    </location>
</feature>
<feature type="domain" description="DUF8017" evidence="2">
    <location>
        <begin position="54"/>
        <end position="248"/>
    </location>
</feature>
<dbReference type="GeneID" id="91567382"/>
<evidence type="ECO:0000259" key="2">
    <source>
        <dbReference type="Pfam" id="PF26056"/>
    </source>
</evidence>
<dbReference type="Pfam" id="PF26056">
    <property type="entry name" value="DUF8017"/>
    <property type="match status" value="1"/>
</dbReference>
<evidence type="ECO:0000313" key="4">
    <source>
        <dbReference type="Proteomes" id="UP001519291"/>
    </source>
</evidence>
<accession>A0ABS4XX10</accession>
<proteinExistence type="predicted"/>
<dbReference type="EMBL" id="JAGIOH010000001">
    <property type="protein sequence ID" value="MBP2401032.1"/>
    <property type="molecule type" value="Genomic_DNA"/>
</dbReference>